<dbReference type="Proteomes" id="UP000051326">
    <property type="component" value="Unassembled WGS sequence"/>
</dbReference>
<dbReference type="InterPro" id="IPR019734">
    <property type="entry name" value="TPR_rpt"/>
</dbReference>
<organism evidence="3 4">
    <name type="scientific">Leisingera aquaemixtae</name>
    <dbReference type="NCBI Taxonomy" id="1396826"/>
    <lineage>
        <taxon>Bacteria</taxon>
        <taxon>Pseudomonadati</taxon>
        <taxon>Pseudomonadota</taxon>
        <taxon>Alphaproteobacteria</taxon>
        <taxon>Rhodobacterales</taxon>
        <taxon>Roseobacteraceae</taxon>
        <taxon>Leisingera</taxon>
    </lineage>
</organism>
<keyword evidence="2" id="KW-0802">TPR repeat</keyword>
<sequence>MNQPLMHNTSAQHGAGALETASELAKAGKYGKALQLLLVLLRQDPSNVRVLDLTATCYLEIGDSQTAVRLLELLADSNPALPQAWGKLAAVRATSGDKAGAVQAFEQALSLAPGDVGLLAARNRLEPFASDSSAAARLRAAVQNTGASQRDRILSHFALGVIEDRAGAPATAFDHYAQANALTETGYDHAFQDARLHAQLAADWTGAACGEAADAPRMLFVTGLPRSGTTLLETCLTRHSQIDSIGESEALSKTAAAVRRYAAGRYGDTGWWNWLGRLSGEELEQFRTLFLHNAFPMGRLDAAVVVDKMPLNCFEMGLAHFLLPNARFLFLSRHPLDAGLSIFTMNFGAGHRYSSRLEWIGHMTRCVYGSLLDYQAKLGETLRVQSFEALVTGPEAQIRSVLQHAGLEWEEDCLSPEQNTRAVRTASLMQVRDSINTAGLEKWRRYEAQLEPLKEALGGQAWIDQWQQWDRNAAKTGRLVPDAA</sequence>
<name>A0A0P1HB74_9RHOB</name>
<gene>
    <name evidence="3" type="ORF">PHA8399_02813</name>
</gene>
<dbReference type="STRING" id="1396826.PHA8399_02813"/>
<protein>
    <submittedName>
        <fullName evidence="3">Putative PEP-CTERM system TPR-repeat lipoprotein</fullName>
    </submittedName>
</protein>
<evidence type="ECO:0000256" key="1">
    <source>
        <dbReference type="ARBA" id="ARBA00022679"/>
    </source>
</evidence>
<dbReference type="SUPFAM" id="SSF48452">
    <property type="entry name" value="TPR-like"/>
    <property type="match status" value="1"/>
</dbReference>
<dbReference type="PROSITE" id="PS50005">
    <property type="entry name" value="TPR"/>
    <property type="match status" value="1"/>
</dbReference>
<dbReference type="InterPro" id="IPR027417">
    <property type="entry name" value="P-loop_NTPase"/>
</dbReference>
<feature type="repeat" description="TPR" evidence="2">
    <location>
        <begin position="82"/>
        <end position="115"/>
    </location>
</feature>
<dbReference type="Gene3D" id="3.40.50.300">
    <property type="entry name" value="P-loop containing nucleotide triphosphate hydrolases"/>
    <property type="match status" value="1"/>
</dbReference>
<accession>A0A0P1HB74</accession>
<dbReference type="Gene3D" id="1.25.40.10">
    <property type="entry name" value="Tetratricopeptide repeat domain"/>
    <property type="match status" value="1"/>
</dbReference>
<proteinExistence type="predicted"/>
<dbReference type="Pfam" id="PF14559">
    <property type="entry name" value="TPR_19"/>
    <property type="match status" value="1"/>
</dbReference>
<dbReference type="InterPro" id="IPR026634">
    <property type="entry name" value="TPST-like"/>
</dbReference>
<dbReference type="PANTHER" id="PTHR12788:SF10">
    <property type="entry name" value="PROTEIN-TYROSINE SULFOTRANSFERASE"/>
    <property type="match status" value="1"/>
</dbReference>
<reference evidence="3 4" key="1">
    <citation type="submission" date="2015-09" db="EMBL/GenBank/DDBJ databases">
        <authorList>
            <consortium name="Swine Surveillance"/>
        </authorList>
    </citation>
    <scope>NUCLEOTIDE SEQUENCE [LARGE SCALE GENOMIC DNA]</scope>
    <source>
        <strain evidence="3 4">CECT 8399</strain>
    </source>
</reference>
<keyword evidence="1" id="KW-0808">Transferase</keyword>
<dbReference type="InterPro" id="IPR011990">
    <property type="entry name" value="TPR-like_helical_dom_sf"/>
</dbReference>
<dbReference type="EMBL" id="CYSR01000030">
    <property type="protein sequence ID" value="CUI00678.1"/>
    <property type="molecule type" value="Genomic_DNA"/>
</dbReference>
<keyword evidence="3" id="KW-0449">Lipoprotein</keyword>
<evidence type="ECO:0000313" key="3">
    <source>
        <dbReference type="EMBL" id="CUI00678.1"/>
    </source>
</evidence>
<dbReference type="PANTHER" id="PTHR12788">
    <property type="entry name" value="PROTEIN-TYROSINE SULFOTRANSFERASE 2"/>
    <property type="match status" value="1"/>
</dbReference>
<dbReference type="AlphaFoldDB" id="A0A0P1HB74"/>
<evidence type="ECO:0000313" key="4">
    <source>
        <dbReference type="Proteomes" id="UP000051326"/>
    </source>
</evidence>
<dbReference type="Pfam" id="PF13469">
    <property type="entry name" value="Sulfotransfer_3"/>
    <property type="match status" value="1"/>
</dbReference>
<dbReference type="GO" id="GO:0008476">
    <property type="term" value="F:protein-tyrosine sulfotransferase activity"/>
    <property type="evidence" value="ECO:0007669"/>
    <property type="project" value="InterPro"/>
</dbReference>
<dbReference type="SUPFAM" id="SSF52540">
    <property type="entry name" value="P-loop containing nucleoside triphosphate hydrolases"/>
    <property type="match status" value="1"/>
</dbReference>
<evidence type="ECO:0000256" key="2">
    <source>
        <dbReference type="PROSITE-ProRule" id="PRU00339"/>
    </source>
</evidence>